<feature type="transmembrane region" description="Helical" evidence="10">
    <location>
        <begin position="26"/>
        <end position="46"/>
    </location>
</feature>
<protein>
    <recommendedName>
        <fullName evidence="10">Plasma membrane fusion protein PRM1</fullName>
    </recommendedName>
</protein>
<comment type="similarity">
    <text evidence="3 10">Belongs to the PRM1 family.</text>
</comment>
<evidence type="ECO:0000256" key="11">
    <source>
        <dbReference type="SAM" id="MobiDB-lite"/>
    </source>
</evidence>
<proteinExistence type="inferred from homology"/>
<keyword evidence="5 10" id="KW-0812">Transmembrane</keyword>
<dbReference type="PANTHER" id="PTHR31030:SF1">
    <property type="entry name" value="PLASMA MEMBRANE FUSION PROTEIN PRM1"/>
    <property type="match status" value="1"/>
</dbReference>
<evidence type="ECO:0000256" key="1">
    <source>
        <dbReference type="ARBA" id="ARBA00002512"/>
    </source>
</evidence>
<accession>A0A316UDN1</accession>
<dbReference type="GeneID" id="37011904"/>
<sequence>MREDDDERRQVEIGLAPYLGLRARMFLSLFSAPLIALIFTATHLFISSSSIDGSVTQAKENLLDVCQAAEKQASTVASLPHWAAASMNQRTSEMVVDTVQGVGRVLTLGITAIENLLVFLVDAYRSLFACFIELLVRGALALLIAAVKLLNTAVEDVASGIETAIKSSVTAINTFLSTSIAALNDLLAVIGQSITVPVVAQPDLSALSNVTLPSSFESALLSLNSSLPTLEQLRTEVNALIETPFESLKADVNSTIGNFTFDSSLLPVPTQQSVTFCDQLDMSSLDDFGQALRKLLYILLGILAAAVLVCLAVQLIKAWYAWRCLNQHLERIQSAWQDIDPRMSKEGHGSFDGNSSPLSSFLSKSHLFTLLSLSQHPLLSSFSFRAGDKLGLKSARAQNHLRWWLAFVSHPMAVGILALGLSGLAATQVQLWALDPVQEHFQSSFDLSLTSFADGAIAQVNNLTTQASEDYANRTNALILSAQAEINNNLFAWVNTTTATMNSSINALQSGLSEAMNSTFASTPLYDSIETFLQCAIFNKLEAVEEALDWISSNAVVSFSTVPLDVLALSSNSSQELADVITGGSDGDSGAAAIFSKISKEYREKLEVERIMFGVLLALYGTLVLIGTLMAVLAGHGHRWKSSTALPSTSWAQDRAEGEYMEQEGNYARSADEEYRRQEKGGPSGDGDELDSRSHHSNNSRASKRYSPVEDYDLSEDQRQMRWAI</sequence>
<evidence type="ECO:0000313" key="13">
    <source>
        <dbReference type="Proteomes" id="UP000245942"/>
    </source>
</evidence>
<evidence type="ECO:0000256" key="3">
    <source>
        <dbReference type="ARBA" id="ARBA00010780"/>
    </source>
</evidence>
<keyword evidence="4 10" id="KW-1003">Cell membrane</keyword>
<dbReference type="RefSeq" id="XP_025350527.1">
    <property type="nucleotide sequence ID" value="XM_025490170.1"/>
</dbReference>
<organism evidence="12 13">
    <name type="scientific">Pseudomicrostroma glucosiphilum</name>
    <dbReference type="NCBI Taxonomy" id="1684307"/>
    <lineage>
        <taxon>Eukaryota</taxon>
        <taxon>Fungi</taxon>
        <taxon>Dikarya</taxon>
        <taxon>Basidiomycota</taxon>
        <taxon>Ustilaginomycotina</taxon>
        <taxon>Exobasidiomycetes</taxon>
        <taxon>Microstromatales</taxon>
        <taxon>Microstromatales incertae sedis</taxon>
        <taxon>Pseudomicrostroma</taxon>
    </lineage>
</organism>
<feature type="compositionally biased region" description="Basic and acidic residues" evidence="11">
    <location>
        <begin position="670"/>
        <end position="680"/>
    </location>
</feature>
<feature type="region of interest" description="Disordered" evidence="11">
    <location>
        <begin position="641"/>
        <end position="725"/>
    </location>
</feature>
<keyword evidence="7 10" id="KW-1133">Transmembrane helix</keyword>
<evidence type="ECO:0000256" key="9">
    <source>
        <dbReference type="ARBA" id="ARBA00023180"/>
    </source>
</evidence>
<gene>
    <name evidence="12" type="ORF">BCV69DRAFT_245706</name>
</gene>
<dbReference type="GO" id="GO:0032220">
    <property type="term" value="P:plasma membrane fusion involved in cytogamy"/>
    <property type="evidence" value="ECO:0007669"/>
    <property type="project" value="TreeGrafter"/>
</dbReference>
<evidence type="ECO:0000256" key="4">
    <source>
        <dbReference type="ARBA" id="ARBA00022475"/>
    </source>
</evidence>
<keyword evidence="8 10" id="KW-0472">Membrane</keyword>
<evidence type="ECO:0000313" key="12">
    <source>
        <dbReference type="EMBL" id="PWN23367.1"/>
    </source>
</evidence>
<evidence type="ECO:0000256" key="5">
    <source>
        <dbReference type="ARBA" id="ARBA00022692"/>
    </source>
</evidence>
<feature type="compositionally biased region" description="Basic residues" evidence="11">
    <location>
        <begin position="695"/>
        <end position="704"/>
    </location>
</feature>
<keyword evidence="13" id="KW-1185">Reference proteome</keyword>
<dbReference type="Proteomes" id="UP000245942">
    <property type="component" value="Unassembled WGS sequence"/>
</dbReference>
<feature type="transmembrane region" description="Helical" evidence="10">
    <location>
        <begin position="403"/>
        <end position="426"/>
    </location>
</feature>
<comment type="function">
    <text evidence="1 10">Involved in cell fusion during mating by stabilizing the plasma membrane fusion event.</text>
</comment>
<comment type="caution">
    <text evidence="10">Lacks conserved residue(s) required for the propagation of feature annotation.</text>
</comment>
<reference evidence="12 13" key="1">
    <citation type="journal article" date="2018" name="Mol. Biol. Evol.">
        <title>Broad Genomic Sampling Reveals a Smut Pathogenic Ancestry of the Fungal Clade Ustilaginomycotina.</title>
        <authorList>
            <person name="Kijpornyongpan T."/>
            <person name="Mondo S.J."/>
            <person name="Barry K."/>
            <person name="Sandor L."/>
            <person name="Lee J."/>
            <person name="Lipzen A."/>
            <person name="Pangilinan J."/>
            <person name="LaButti K."/>
            <person name="Hainaut M."/>
            <person name="Henrissat B."/>
            <person name="Grigoriev I.V."/>
            <person name="Spatafora J.W."/>
            <person name="Aime M.C."/>
        </authorList>
    </citation>
    <scope>NUCLEOTIDE SEQUENCE [LARGE SCALE GENOMIC DNA]</scope>
    <source>
        <strain evidence="12 13">MCA 4718</strain>
    </source>
</reference>
<evidence type="ECO:0000256" key="10">
    <source>
        <dbReference type="RuleBase" id="RU366035"/>
    </source>
</evidence>
<dbReference type="PANTHER" id="PTHR31030">
    <property type="entry name" value="PLASMA MEMBRANE FUSION PROTEIN PRM1"/>
    <property type="match status" value="1"/>
</dbReference>
<evidence type="ECO:0000256" key="6">
    <source>
        <dbReference type="ARBA" id="ARBA00022971"/>
    </source>
</evidence>
<feature type="compositionally biased region" description="Polar residues" evidence="11">
    <location>
        <begin position="642"/>
        <end position="652"/>
    </location>
</feature>
<feature type="transmembrane region" description="Helical" evidence="10">
    <location>
        <begin position="611"/>
        <end position="634"/>
    </location>
</feature>
<dbReference type="EMBL" id="KZ819322">
    <property type="protein sequence ID" value="PWN23367.1"/>
    <property type="molecule type" value="Genomic_DNA"/>
</dbReference>
<evidence type="ECO:0000256" key="8">
    <source>
        <dbReference type="ARBA" id="ARBA00023136"/>
    </source>
</evidence>
<feature type="transmembrane region" description="Helical" evidence="10">
    <location>
        <begin position="295"/>
        <end position="316"/>
    </location>
</feature>
<feature type="compositionally biased region" description="Basic and acidic residues" evidence="11">
    <location>
        <begin position="716"/>
        <end position="725"/>
    </location>
</feature>
<name>A0A316UDN1_9BASI</name>
<dbReference type="GO" id="GO:0005886">
    <property type="term" value="C:plasma membrane"/>
    <property type="evidence" value="ECO:0007669"/>
    <property type="project" value="UniProtKB-SubCell"/>
</dbReference>
<evidence type="ECO:0000256" key="2">
    <source>
        <dbReference type="ARBA" id="ARBA00004651"/>
    </source>
</evidence>
<comment type="subcellular location">
    <subcellularLocation>
        <location evidence="2 10">Cell membrane</location>
        <topology evidence="2 10">Multi-pass membrane protein</topology>
    </subcellularLocation>
</comment>
<dbReference type="InterPro" id="IPR026777">
    <property type="entry name" value="PRM1"/>
</dbReference>
<dbReference type="STRING" id="1684307.A0A316UDN1"/>
<evidence type="ECO:0000256" key="7">
    <source>
        <dbReference type="ARBA" id="ARBA00022989"/>
    </source>
</evidence>
<dbReference type="GO" id="GO:0043332">
    <property type="term" value="C:mating projection tip"/>
    <property type="evidence" value="ECO:0007669"/>
    <property type="project" value="UniProtKB-UniRule"/>
</dbReference>
<dbReference type="OrthoDB" id="10248838at2759"/>
<keyword evidence="9" id="KW-0325">Glycoprotein</keyword>
<keyword evidence="6 10" id="KW-0184">Conjugation</keyword>
<dbReference type="AlphaFoldDB" id="A0A316UDN1"/>